<evidence type="ECO:0000256" key="2">
    <source>
        <dbReference type="ARBA" id="ARBA00023239"/>
    </source>
</evidence>
<sequence>MPKLKEYGEYSMCEFIKINVKDDVVVLLEDSKMGDTIKVDDKEIQILQDTPKGHKIAIKNIDRDNEVLKYGYSIGKAKEDIKAGQWVHSHNIKTGLDGILEYKFESKKLENTVKENNIYFKGYVRENGDVGIRNEIWIVNTVGCINKTCAILAREGNKLINDKIDGVHHFEHPHGCSQLGDDLENTRKILSGLVNHPNAAGVLVVGLGCENNTLESFKTVLEPINHNRVKFLNIQDVEDEIEEGKKLIKELVDYSSKFEREDVHISKLKIGLKCGGSDAFSGITANPLLGRVSDNLVSLGATSIQTEVPEMFGAETILFERSLTEDVFNNSVDLINDFKKYFIRYDQVIYENPSPGNKKGGITTLEEKSLGCVQKGGSAIVTDVLKYGEKSTKNGLNLISGPGNDQIAVTVLAASGAHMVLFTTGRGTPFGGVVPTLKISTNSDLYNNKKHWIDFNAGQILENKDIRKVDEEFFDLIVNTASGEYMAHNEVNGYKEIAILKDGVTL</sequence>
<dbReference type="Proteomes" id="UP000245622">
    <property type="component" value="Chromosome 1"/>
</dbReference>
<keyword evidence="5" id="KW-1185">Reference proteome</keyword>
<accession>A0A1V1I1W7</accession>
<dbReference type="AlphaFoldDB" id="A0A1V1I1W7"/>
<dbReference type="InterPro" id="IPR052172">
    <property type="entry name" value="UxaA_altronate/galactarate_dh"/>
</dbReference>
<protein>
    <submittedName>
        <fullName evidence="4">Altronate hydrolase</fullName>
    </submittedName>
</protein>
<comment type="similarity">
    <text evidence="1">Belongs to the UxaA family.</text>
</comment>
<dbReference type="GO" id="GO:0016787">
    <property type="term" value="F:hydrolase activity"/>
    <property type="evidence" value="ECO:0007669"/>
    <property type="project" value="UniProtKB-KW"/>
</dbReference>
<dbReference type="CDD" id="cd11613">
    <property type="entry name" value="SAF_AH_GD"/>
    <property type="match status" value="1"/>
</dbReference>
<dbReference type="InterPro" id="IPR044144">
    <property type="entry name" value="SAF_UxaA/GarD"/>
</dbReference>
<dbReference type="InterPro" id="IPR048332">
    <property type="entry name" value="GD_AH_C"/>
</dbReference>
<dbReference type="GO" id="GO:0019698">
    <property type="term" value="P:D-galacturonate catabolic process"/>
    <property type="evidence" value="ECO:0007669"/>
    <property type="project" value="TreeGrafter"/>
</dbReference>
<feature type="domain" description="SAF" evidence="3">
    <location>
        <begin position="22"/>
        <end position="93"/>
    </location>
</feature>
<dbReference type="Pfam" id="PF20629">
    <property type="entry name" value="GD_AH_C"/>
    <property type="match status" value="1"/>
</dbReference>
<dbReference type="EMBL" id="LN555523">
    <property type="protein sequence ID" value="CED93404.1"/>
    <property type="molecule type" value="Genomic_DNA"/>
</dbReference>
<dbReference type="GO" id="GO:0016829">
    <property type="term" value="F:lyase activity"/>
    <property type="evidence" value="ECO:0007669"/>
    <property type="project" value="UniProtKB-KW"/>
</dbReference>
<dbReference type="Pfam" id="PF08666">
    <property type="entry name" value="SAF"/>
    <property type="match status" value="1"/>
</dbReference>
<dbReference type="PANTHER" id="PTHR30536:SF5">
    <property type="entry name" value="ALTRONATE DEHYDRATASE"/>
    <property type="match status" value="1"/>
</dbReference>
<dbReference type="Pfam" id="PF04295">
    <property type="entry name" value="GD_AH_second"/>
    <property type="match status" value="1"/>
</dbReference>
<dbReference type="PANTHER" id="PTHR30536">
    <property type="entry name" value="ALTRONATE/GALACTARATE DEHYDRATASE"/>
    <property type="match status" value="1"/>
</dbReference>
<proteinExistence type="inferred from homology"/>
<evidence type="ECO:0000259" key="3">
    <source>
        <dbReference type="SMART" id="SM00858"/>
    </source>
</evidence>
<dbReference type="InterPro" id="IPR013974">
    <property type="entry name" value="SAF"/>
</dbReference>
<gene>
    <name evidence="4" type="ORF">CRIB_651</name>
</gene>
<dbReference type="SMART" id="SM00858">
    <property type="entry name" value="SAF"/>
    <property type="match status" value="1"/>
</dbReference>
<dbReference type="KEGG" id="ril:CRIB_651"/>
<evidence type="ECO:0000313" key="5">
    <source>
        <dbReference type="Proteomes" id="UP000245622"/>
    </source>
</evidence>
<name>A0A1V1I1W7_9FIRM</name>
<organism evidence="4 5">
    <name type="scientific">Romboutsia ilealis</name>
    <dbReference type="NCBI Taxonomy" id="1115758"/>
    <lineage>
        <taxon>Bacteria</taxon>
        <taxon>Bacillati</taxon>
        <taxon>Bacillota</taxon>
        <taxon>Clostridia</taxon>
        <taxon>Peptostreptococcales</taxon>
        <taxon>Peptostreptococcaceae</taxon>
        <taxon>Romboutsia</taxon>
    </lineage>
</organism>
<keyword evidence="2" id="KW-0456">Lyase</keyword>
<dbReference type="Gene3D" id="2.30.130.110">
    <property type="match status" value="1"/>
</dbReference>
<reference evidence="4 5" key="1">
    <citation type="submission" date="2014-04" db="EMBL/GenBank/DDBJ databases">
        <authorList>
            <person name="Hornung B.V."/>
        </authorList>
    </citation>
    <scope>NUCLEOTIDE SEQUENCE [LARGE SCALE GENOMIC DNA]</scope>
    <source>
        <strain evidence="4 5">CRIB</strain>
    </source>
</reference>
<evidence type="ECO:0000256" key="1">
    <source>
        <dbReference type="ARBA" id="ARBA00010986"/>
    </source>
</evidence>
<dbReference type="InterPro" id="IPR007392">
    <property type="entry name" value="GD_AH_second"/>
</dbReference>
<evidence type="ECO:0000313" key="4">
    <source>
        <dbReference type="EMBL" id="CED93404.1"/>
    </source>
</evidence>
<keyword evidence="4" id="KW-0378">Hydrolase</keyword>